<keyword evidence="4 11" id="KW-0540">Nuclease</keyword>
<dbReference type="Pfam" id="PF13331">
    <property type="entry name" value="DUF4093"/>
    <property type="match status" value="1"/>
</dbReference>
<evidence type="ECO:0000256" key="2">
    <source>
        <dbReference type="ARBA" id="ARBA00022517"/>
    </source>
</evidence>
<dbReference type="PANTHER" id="PTHR39156:SF1">
    <property type="entry name" value="RIBONUCLEASE M5"/>
    <property type="match status" value="1"/>
</dbReference>
<dbReference type="HAMAP" id="MF_01469">
    <property type="entry name" value="RNase_M5"/>
    <property type="match status" value="1"/>
</dbReference>
<keyword evidence="3 11" id="KW-0698">rRNA processing</keyword>
<keyword evidence="5" id="KW-0479">Metal-binding</keyword>
<evidence type="ECO:0000259" key="13">
    <source>
        <dbReference type="PROSITE" id="PS50880"/>
    </source>
</evidence>
<sequence length="181" mass="20474">MIKEVIVVEGKDDIAKVKSAIECECIATNGFAYGKKFINILKKIDREKGIIIFTDPDYQGEKIRRELKELFPNAKHAFLSQEKALKDGDIGIENANKDDIIEAIKKVRPTLIEKKDRFTVKDMIANNLSNGKNAKKRREKLGNTLGIGYANSKTFLLRLNAFGITQEEFIDALKRIDNDAD</sequence>
<dbReference type="GO" id="GO:0005737">
    <property type="term" value="C:cytoplasm"/>
    <property type="evidence" value="ECO:0007669"/>
    <property type="project" value="UniProtKB-SubCell"/>
</dbReference>
<evidence type="ECO:0000256" key="12">
    <source>
        <dbReference type="NCBIfam" id="TIGR00334"/>
    </source>
</evidence>
<dbReference type="RefSeq" id="WP_135270415.1">
    <property type="nucleotide sequence ID" value="NZ_SRIB01000002.1"/>
</dbReference>
<evidence type="ECO:0000256" key="9">
    <source>
        <dbReference type="ARBA" id="ARBA00022842"/>
    </source>
</evidence>
<evidence type="ECO:0000256" key="7">
    <source>
        <dbReference type="ARBA" id="ARBA00022759"/>
    </source>
</evidence>
<evidence type="ECO:0000256" key="11">
    <source>
        <dbReference type="HAMAP-Rule" id="MF_01469"/>
    </source>
</evidence>
<dbReference type="GO" id="GO:0043822">
    <property type="term" value="F:ribonuclease M5 activity"/>
    <property type="evidence" value="ECO:0007669"/>
    <property type="project" value="UniProtKB-UniRule"/>
</dbReference>
<dbReference type="InterPro" id="IPR025156">
    <property type="entry name" value="RNase_M5_C"/>
</dbReference>
<evidence type="ECO:0000256" key="1">
    <source>
        <dbReference type="ARBA" id="ARBA00022490"/>
    </source>
</evidence>
<dbReference type="EC" id="3.1.26.8" evidence="11 12"/>
<comment type="similarity">
    <text evidence="11">Belongs to the ribonuclease M5 family.</text>
</comment>
<dbReference type="EMBL" id="SRIB01000002">
    <property type="protein sequence ID" value="TFZ41427.1"/>
    <property type="molecule type" value="Genomic_DNA"/>
</dbReference>
<dbReference type="CDD" id="cd01027">
    <property type="entry name" value="TOPRIM_RNase_M5_like"/>
    <property type="match status" value="1"/>
</dbReference>
<dbReference type="Proteomes" id="UP000298381">
    <property type="component" value="Unassembled WGS sequence"/>
</dbReference>
<keyword evidence="7 11" id="KW-0255">Endonuclease</keyword>
<evidence type="ECO:0000313" key="14">
    <source>
        <dbReference type="EMBL" id="TFZ41427.1"/>
    </source>
</evidence>
<feature type="domain" description="Toprim" evidence="13">
    <location>
        <begin position="3"/>
        <end position="86"/>
    </location>
</feature>
<comment type="caution">
    <text evidence="14">The sequence shown here is derived from an EMBL/GenBank/DDBJ whole genome shotgun (WGS) entry which is preliminary data.</text>
</comment>
<dbReference type="GO" id="GO:0019843">
    <property type="term" value="F:rRNA binding"/>
    <property type="evidence" value="ECO:0007669"/>
    <property type="project" value="UniProtKB-KW"/>
</dbReference>
<dbReference type="Pfam" id="PF01751">
    <property type="entry name" value="Toprim"/>
    <property type="match status" value="1"/>
</dbReference>
<organism evidence="14 15">
    <name type="scientific">Soehngenia longivitae</name>
    <dbReference type="NCBI Taxonomy" id="2562294"/>
    <lineage>
        <taxon>Bacteria</taxon>
        <taxon>Bacillati</taxon>
        <taxon>Bacillota</taxon>
        <taxon>Tissierellia</taxon>
        <taxon>Tissierellales</taxon>
        <taxon>Tissierellaceae</taxon>
        <taxon>Soehngenia</taxon>
    </lineage>
</organism>
<dbReference type="Gene3D" id="3.40.1360.10">
    <property type="match status" value="1"/>
</dbReference>
<dbReference type="SUPFAM" id="SSF110455">
    <property type="entry name" value="Toprim domain"/>
    <property type="match status" value="1"/>
</dbReference>
<evidence type="ECO:0000313" key="15">
    <source>
        <dbReference type="Proteomes" id="UP000298381"/>
    </source>
</evidence>
<keyword evidence="6 11" id="KW-0699">rRNA-binding</keyword>
<dbReference type="PROSITE" id="PS50880">
    <property type="entry name" value="TOPRIM"/>
    <property type="match status" value="1"/>
</dbReference>
<protein>
    <recommendedName>
        <fullName evidence="11 12">Ribonuclease M5</fullName>
        <ecNumber evidence="11 12">3.1.26.8</ecNumber>
    </recommendedName>
    <alternativeName>
        <fullName evidence="11">RNase M5</fullName>
    </alternativeName>
    <alternativeName>
        <fullName evidence="11">Ribosomal RNA terminal maturase M5</fullName>
    </alternativeName>
</protein>
<keyword evidence="9" id="KW-0460">Magnesium</keyword>
<evidence type="ECO:0000256" key="6">
    <source>
        <dbReference type="ARBA" id="ARBA00022730"/>
    </source>
</evidence>
<dbReference type="NCBIfam" id="TIGR00334">
    <property type="entry name" value="5S_RNA_mat_M5"/>
    <property type="match status" value="1"/>
</dbReference>
<dbReference type="InterPro" id="IPR006171">
    <property type="entry name" value="TOPRIM_dom"/>
</dbReference>
<dbReference type="InterPro" id="IPR034141">
    <property type="entry name" value="TOPRIM_RNase_M5-like"/>
</dbReference>
<keyword evidence="1 11" id="KW-0963">Cytoplasm</keyword>
<dbReference type="SMART" id="SM00493">
    <property type="entry name" value="TOPRIM"/>
    <property type="match status" value="1"/>
</dbReference>
<dbReference type="FunFam" id="3.40.1360.10:FF:000006">
    <property type="entry name" value="Ribonuclease M5"/>
    <property type="match status" value="1"/>
</dbReference>
<gene>
    <name evidence="11 14" type="primary">rnmV</name>
    <name evidence="14" type="ORF">E4100_02290</name>
</gene>
<keyword evidence="8 11" id="KW-0378">Hydrolase</keyword>
<dbReference type="GO" id="GO:0006364">
    <property type="term" value="P:rRNA processing"/>
    <property type="evidence" value="ECO:0007669"/>
    <property type="project" value="UniProtKB-UniRule"/>
</dbReference>
<evidence type="ECO:0000256" key="4">
    <source>
        <dbReference type="ARBA" id="ARBA00022722"/>
    </source>
</evidence>
<evidence type="ECO:0000256" key="3">
    <source>
        <dbReference type="ARBA" id="ARBA00022552"/>
    </source>
</evidence>
<dbReference type="GO" id="GO:0046872">
    <property type="term" value="F:metal ion binding"/>
    <property type="evidence" value="ECO:0007669"/>
    <property type="project" value="UniProtKB-KW"/>
</dbReference>
<comment type="catalytic activity">
    <reaction evidence="11">
        <text>Endonucleolytic cleavage of RNA, removing 21 and 42 nucleotides, respectively, from the 5'- and 3'-termini of a 5S-rRNA precursor.</text>
        <dbReference type="EC" id="3.1.26.8"/>
    </reaction>
</comment>
<proteinExistence type="inferred from homology"/>
<dbReference type="InterPro" id="IPR004466">
    <property type="entry name" value="RNase_M5"/>
</dbReference>
<evidence type="ECO:0000256" key="10">
    <source>
        <dbReference type="ARBA" id="ARBA00022884"/>
    </source>
</evidence>
<evidence type="ECO:0000256" key="8">
    <source>
        <dbReference type="ARBA" id="ARBA00022801"/>
    </source>
</evidence>
<dbReference type="AlphaFoldDB" id="A0A4Z0D972"/>
<evidence type="ECO:0000256" key="5">
    <source>
        <dbReference type="ARBA" id="ARBA00022723"/>
    </source>
</evidence>
<name>A0A4Z0D972_9FIRM</name>
<keyword evidence="2 11" id="KW-0690">Ribosome biogenesis</keyword>
<dbReference type="OrthoDB" id="9791329at2"/>
<accession>A0A4Z0D972</accession>
<dbReference type="PANTHER" id="PTHR39156">
    <property type="entry name" value="RIBONUCLEASE M5"/>
    <property type="match status" value="1"/>
</dbReference>
<comment type="function">
    <text evidence="11">Required for correct processing of both the 5' and 3' ends of 5S rRNA precursor. Cleaves both sides of a double-stranded region yielding mature 5S rRNA in one step.</text>
</comment>
<comment type="subcellular location">
    <subcellularLocation>
        <location evidence="11">Cytoplasm</location>
    </subcellularLocation>
</comment>
<keyword evidence="15" id="KW-1185">Reference proteome</keyword>
<keyword evidence="10 11" id="KW-0694">RNA-binding</keyword>
<reference evidence="14 15" key="1">
    <citation type="submission" date="2019-03" db="EMBL/GenBank/DDBJ databases">
        <title>Draft genome sequence data and analysis of a Fermenting Bacterium, Soehngenia longevitae strain 1933PT, isolated from petroleum reservoir in Azerbaijan.</title>
        <authorList>
            <person name="Grouzdev D.S."/>
            <person name="Bidzhieva S.K."/>
            <person name="Sokolova D.S."/>
            <person name="Tourova T.P."/>
            <person name="Poltaraus A.B."/>
            <person name="Nazina T.N."/>
        </authorList>
    </citation>
    <scope>NUCLEOTIDE SEQUENCE [LARGE SCALE GENOMIC DNA]</scope>
    <source>
        <strain evidence="14 15">1933P</strain>
    </source>
</reference>